<organism evidence="12 13">
    <name type="scientific">Ladona fulva</name>
    <name type="common">Scarce chaser dragonfly</name>
    <name type="synonym">Libellula fulva</name>
    <dbReference type="NCBI Taxonomy" id="123851"/>
    <lineage>
        <taxon>Eukaryota</taxon>
        <taxon>Metazoa</taxon>
        <taxon>Ecdysozoa</taxon>
        <taxon>Arthropoda</taxon>
        <taxon>Hexapoda</taxon>
        <taxon>Insecta</taxon>
        <taxon>Pterygota</taxon>
        <taxon>Palaeoptera</taxon>
        <taxon>Odonata</taxon>
        <taxon>Epiprocta</taxon>
        <taxon>Anisoptera</taxon>
        <taxon>Libelluloidea</taxon>
        <taxon>Libellulidae</taxon>
        <taxon>Ladona</taxon>
    </lineage>
</organism>
<dbReference type="GO" id="GO:0004930">
    <property type="term" value="F:G protein-coupled receptor activity"/>
    <property type="evidence" value="ECO:0007669"/>
    <property type="project" value="UniProtKB-KW"/>
</dbReference>
<evidence type="ECO:0000256" key="9">
    <source>
        <dbReference type="RuleBase" id="RU000688"/>
    </source>
</evidence>
<evidence type="ECO:0000256" key="7">
    <source>
        <dbReference type="ARBA" id="ARBA00023170"/>
    </source>
</evidence>
<keyword evidence="13" id="KW-1185">Reference proteome</keyword>
<gene>
    <name evidence="12" type="ORF">J437_LFUL007791</name>
</gene>
<dbReference type="Proteomes" id="UP000792457">
    <property type="component" value="Unassembled WGS sequence"/>
</dbReference>
<feature type="domain" description="G-protein coupled receptors family 1 profile" evidence="11">
    <location>
        <begin position="55"/>
        <end position="260"/>
    </location>
</feature>
<dbReference type="PROSITE" id="PS00237">
    <property type="entry name" value="G_PROTEIN_RECEP_F1_1"/>
    <property type="match status" value="1"/>
</dbReference>
<keyword evidence="8 9" id="KW-0807">Transducer</keyword>
<dbReference type="SUPFAM" id="SSF81321">
    <property type="entry name" value="Family A G protein-coupled receptor-like"/>
    <property type="match status" value="1"/>
</dbReference>
<dbReference type="PANTHER" id="PTHR45695">
    <property type="entry name" value="LEUCOKININ RECEPTOR-RELATED"/>
    <property type="match status" value="1"/>
</dbReference>
<dbReference type="Pfam" id="PF00001">
    <property type="entry name" value="7tm_1"/>
    <property type="match status" value="1"/>
</dbReference>
<feature type="transmembrane region" description="Helical" evidence="10">
    <location>
        <begin position="207"/>
        <end position="229"/>
    </location>
</feature>
<accession>A0A8K0JSM0</accession>
<feature type="transmembrane region" description="Helical" evidence="10">
    <location>
        <begin position="117"/>
        <end position="136"/>
    </location>
</feature>
<evidence type="ECO:0000313" key="13">
    <source>
        <dbReference type="Proteomes" id="UP000792457"/>
    </source>
</evidence>
<evidence type="ECO:0000259" key="11">
    <source>
        <dbReference type="PROSITE" id="PS50262"/>
    </source>
</evidence>
<dbReference type="PRINTS" id="PR00237">
    <property type="entry name" value="GPCRRHODOPSN"/>
</dbReference>
<reference evidence="12" key="2">
    <citation type="submission" date="2017-10" db="EMBL/GenBank/DDBJ databases">
        <title>Ladona fulva Genome sequencing and assembly.</title>
        <authorList>
            <person name="Murali S."/>
            <person name="Richards S."/>
            <person name="Bandaranaike D."/>
            <person name="Bellair M."/>
            <person name="Blankenburg K."/>
            <person name="Chao H."/>
            <person name="Dinh H."/>
            <person name="Doddapaneni H."/>
            <person name="Dugan-Rocha S."/>
            <person name="Elkadiri S."/>
            <person name="Gnanaolivu R."/>
            <person name="Hernandez B."/>
            <person name="Skinner E."/>
            <person name="Javaid M."/>
            <person name="Lee S."/>
            <person name="Li M."/>
            <person name="Ming W."/>
            <person name="Munidasa M."/>
            <person name="Muniz J."/>
            <person name="Nguyen L."/>
            <person name="Hughes D."/>
            <person name="Osuji N."/>
            <person name="Pu L.-L."/>
            <person name="Puazo M."/>
            <person name="Qu C."/>
            <person name="Quiroz J."/>
            <person name="Raj R."/>
            <person name="Weissenberger G."/>
            <person name="Xin Y."/>
            <person name="Zou X."/>
            <person name="Han Y."/>
            <person name="Worley K."/>
            <person name="Muzny D."/>
            <person name="Gibbs R."/>
        </authorList>
    </citation>
    <scope>NUCLEOTIDE SEQUENCE</scope>
    <source>
        <strain evidence="12">Sampled in the wild</strain>
    </source>
</reference>
<comment type="caution">
    <text evidence="12">The sequence shown here is derived from an EMBL/GenBank/DDBJ whole genome shotgun (WGS) entry which is preliminary data.</text>
</comment>
<dbReference type="AlphaFoldDB" id="A0A8K0JSM0"/>
<dbReference type="OrthoDB" id="9445642at2759"/>
<dbReference type="PANTHER" id="PTHR45695:SF9">
    <property type="entry name" value="LEUCOKININ RECEPTOR"/>
    <property type="match status" value="1"/>
</dbReference>
<dbReference type="EMBL" id="KZ308118">
    <property type="protein sequence ID" value="KAG8221950.1"/>
    <property type="molecule type" value="Genomic_DNA"/>
</dbReference>
<keyword evidence="6 10" id="KW-0472">Membrane</keyword>
<evidence type="ECO:0000256" key="2">
    <source>
        <dbReference type="ARBA" id="ARBA00010663"/>
    </source>
</evidence>
<evidence type="ECO:0000313" key="12">
    <source>
        <dbReference type="EMBL" id="KAG8221950.1"/>
    </source>
</evidence>
<evidence type="ECO:0000256" key="4">
    <source>
        <dbReference type="ARBA" id="ARBA00022989"/>
    </source>
</evidence>
<keyword evidence="4 10" id="KW-1133">Transmembrane helix</keyword>
<dbReference type="InterPro" id="IPR000276">
    <property type="entry name" value="GPCR_Rhodpsn"/>
</dbReference>
<keyword evidence="7 9" id="KW-0675">Receptor</keyword>
<name>A0A8K0JSM0_LADFU</name>
<proteinExistence type="inferred from homology"/>
<dbReference type="InterPro" id="IPR017452">
    <property type="entry name" value="GPCR_Rhodpsn_7TM"/>
</dbReference>
<comment type="similarity">
    <text evidence="2 9">Belongs to the G-protein coupled receptor 1 family.</text>
</comment>
<evidence type="ECO:0000256" key="1">
    <source>
        <dbReference type="ARBA" id="ARBA00004141"/>
    </source>
</evidence>
<evidence type="ECO:0000256" key="3">
    <source>
        <dbReference type="ARBA" id="ARBA00022692"/>
    </source>
</evidence>
<evidence type="ECO:0000256" key="8">
    <source>
        <dbReference type="ARBA" id="ARBA00023224"/>
    </source>
</evidence>
<dbReference type="Gene3D" id="1.20.1070.10">
    <property type="entry name" value="Rhodopsin 7-helix transmembrane proteins"/>
    <property type="match status" value="1"/>
</dbReference>
<protein>
    <recommendedName>
        <fullName evidence="11">G-protein coupled receptors family 1 profile domain-containing protein</fullName>
    </recommendedName>
</protein>
<comment type="subcellular location">
    <subcellularLocation>
        <location evidence="1">Membrane</location>
        <topology evidence="1">Multi-pass membrane protein</topology>
    </subcellularLocation>
</comment>
<feature type="transmembrane region" description="Helical" evidence="10">
    <location>
        <begin position="157"/>
        <end position="179"/>
    </location>
</feature>
<keyword evidence="3 9" id="KW-0812">Transmembrane</keyword>
<dbReference type="PROSITE" id="PS50262">
    <property type="entry name" value="G_PROTEIN_RECEP_F1_2"/>
    <property type="match status" value="1"/>
</dbReference>
<keyword evidence="5 9" id="KW-0297">G-protein coupled receptor</keyword>
<dbReference type="GO" id="GO:0005886">
    <property type="term" value="C:plasma membrane"/>
    <property type="evidence" value="ECO:0007669"/>
    <property type="project" value="TreeGrafter"/>
</dbReference>
<evidence type="ECO:0000256" key="10">
    <source>
        <dbReference type="SAM" id="Phobius"/>
    </source>
</evidence>
<feature type="transmembrane region" description="Helical" evidence="10">
    <location>
        <begin position="76"/>
        <end position="97"/>
    </location>
</feature>
<reference evidence="12" key="1">
    <citation type="submission" date="2013-04" db="EMBL/GenBank/DDBJ databases">
        <authorList>
            <person name="Qu J."/>
            <person name="Murali S.C."/>
            <person name="Bandaranaike D."/>
            <person name="Bellair M."/>
            <person name="Blankenburg K."/>
            <person name="Chao H."/>
            <person name="Dinh H."/>
            <person name="Doddapaneni H."/>
            <person name="Downs B."/>
            <person name="Dugan-Rocha S."/>
            <person name="Elkadiri S."/>
            <person name="Gnanaolivu R.D."/>
            <person name="Hernandez B."/>
            <person name="Javaid M."/>
            <person name="Jayaseelan J.C."/>
            <person name="Lee S."/>
            <person name="Li M."/>
            <person name="Ming W."/>
            <person name="Munidasa M."/>
            <person name="Muniz J."/>
            <person name="Nguyen L."/>
            <person name="Ongeri F."/>
            <person name="Osuji N."/>
            <person name="Pu L.-L."/>
            <person name="Puazo M."/>
            <person name="Qu C."/>
            <person name="Quiroz J."/>
            <person name="Raj R."/>
            <person name="Weissenberger G."/>
            <person name="Xin Y."/>
            <person name="Zou X."/>
            <person name="Han Y."/>
            <person name="Richards S."/>
            <person name="Worley K."/>
            <person name="Muzny D."/>
            <person name="Gibbs R."/>
        </authorList>
    </citation>
    <scope>NUCLEOTIDE SEQUENCE</scope>
    <source>
        <strain evidence="12">Sampled in the wild</strain>
    </source>
</reference>
<evidence type="ECO:0000256" key="5">
    <source>
        <dbReference type="ARBA" id="ARBA00023040"/>
    </source>
</evidence>
<sequence>MRTTEMTDDPRLPFGSNTSIEGCTEECVVIYSASPGVVALLSLCYGLLSIAAVGGNALVIWAVFGSRRMRKSTTNFYIANLALADITIGLFCIPFQFQAALLQRWDLPWFMCGFCPFIQVLSVNVSIFTLTAIAVDRHKAIVNPLSGVKSSASRARTIIATIWSFAGALALPMAMALGVTESPVGLPEELTKPFCSNVGLSTGAMMAYRHALVAVQYVCPLAVISVAYARVGMRLYWSETPGTAQRRRDAHMLRHKKKVK</sequence>
<feature type="transmembrane region" description="Helical" evidence="10">
    <location>
        <begin position="38"/>
        <end position="64"/>
    </location>
</feature>
<evidence type="ECO:0000256" key="6">
    <source>
        <dbReference type="ARBA" id="ARBA00023136"/>
    </source>
</evidence>